<dbReference type="HOGENOM" id="CLU_3175443_0_0_1"/>
<reference evidence="1" key="2">
    <citation type="submission" date="2014-02" db="EMBL/GenBank/DDBJ databases">
        <title>Annotation of the Genome Sequence of Fusarium oxysporum f. sp. melonis 26406.</title>
        <authorList>
            <consortium name="The Broad Institute Genomics Platform"/>
            <person name="Ma L.-J."/>
            <person name="Corby-Kistler H."/>
            <person name="Broz K."/>
            <person name="Gale L.R."/>
            <person name="Jonkers W."/>
            <person name="O'Donnell K."/>
            <person name="Ploetz R."/>
            <person name="Steinberg C."/>
            <person name="Schwartz D.C."/>
            <person name="VanEtten H."/>
            <person name="Zhou S."/>
            <person name="Young S.K."/>
            <person name="Zeng Q."/>
            <person name="Gargeya S."/>
            <person name="Fitzgerald M."/>
            <person name="Abouelleil A."/>
            <person name="Alvarado L."/>
            <person name="Chapman S.B."/>
            <person name="Gainer-Dewar J."/>
            <person name="Goldberg J."/>
            <person name="Griggs A."/>
            <person name="Gujja S."/>
            <person name="Hansen M."/>
            <person name="Howarth C."/>
            <person name="Imamovic A."/>
            <person name="Ireland A."/>
            <person name="Larimer J."/>
            <person name="McCowan C."/>
            <person name="Murphy C."/>
            <person name="Pearson M."/>
            <person name="Poon T.W."/>
            <person name="Priest M."/>
            <person name="Roberts A."/>
            <person name="Saif S."/>
            <person name="Shea T."/>
            <person name="Sykes S."/>
            <person name="Wortman J."/>
            <person name="Nusbaum C."/>
            <person name="Birren B."/>
        </authorList>
    </citation>
    <scope>NUCLEOTIDE SEQUENCE</scope>
    <source>
        <strain evidence="1">26406</strain>
    </source>
</reference>
<organism evidence="1">
    <name type="scientific">Fusarium oxysporum f. sp. melonis 26406</name>
    <dbReference type="NCBI Taxonomy" id="1089452"/>
    <lineage>
        <taxon>Eukaryota</taxon>
        <taxon>Fungi</taxon>
        <taxon>Dikarya</taxon>
        <taxon>Ascomycota</taxon>
        <taxon>Pezizomycotina</taxon>
        <taxon>Sordariomycetes</taxon>
        <taxon>Hypocreomycetidae</taxon>
        <taxon>Hypocreales</taxon>
        <taxon>Nectriaceae</taxon>
        <taxon>Fusarium</taxon>
        <taxon>Fusarium oxysporum species complex</taxon>
    </lineage>
</organism>
<accession>W9Z632</accession>
<name>W9Z632_FUSOX</name>
<gene>
    <name evidence="1" type="ORF">FOMG_19209</name>
</gene>
<dbReference type="Proteomes" id="UP000030703">
    <property type="component" value="Unassembled WGS sequence"/>
</dbReference>
<reference evidence="1" key="1">
    <citation type="submission" date="2012-04" db="EMBL/GenBank/DDBJ databases">
        <title>The Genome Sequence of Fusarium oxysporum melonis.</title>
        <authorList>
            <consortium name="The Broad Institute Genome Sequencing Platform"/>
            <person name="Ma L.-J."/>
            <person name="Gale L.R."/>
            <person name="Schwartz D.C."/>
            <person name="Zhou S."/>
            <person name="Corby-Kistler H."/>
            <person name="Young S.K."/>
            <person name="Zeng Q."/>
            <person name="Gargeya S."/>
            <person name="Fitzgerald M."/>
            <person name="Haas B."/>
            <person name="Abouelleil A."/>
            <person name="Alvarado L."/>
            <person name="Arachchi H.M."/>
            <person name="Berlin A."/>
            <person name="Brown A."/>
            <person name="Chapman S.B."/>
            <person name="Chen Z."/>
            <person name="Dunbar C."/>
            <person name="Freedman E."/>
            <person name="Gearin G."/>
            <person name="Goldberg J."/>
            <person name="Griggs A."/>
            <person name="Gujja S."/>
            <person name="Heiman D."/>
            <person name="Howarth C."/>
            <person name="Larson L."/>
            <person name="Lui A."/>
            <person name="MacDonald P.J.P."/>
            <person name="Montmayeur A."/>
            <person name="Murphy C."/>
            <person name="Neiman D."/>
            <person name="Pearson M."/>
            <person name="Priest M."/>
            <person name="Roberts A."/>
            <person name="Saif S."/>
            <person name="Shea T."/>
            <person name="Shenoy N."/>
            <person name="Sisk P."/>
            <person name="Stolte C."/>
            <person name="Sykes S."/>
            <person name="Wortman J."/>
            <person name="Nusbaum C."/>
            <person name="Birren B."/>
        </authorList>
    </citation>
    <scope>NUCLEOTIDE SEQUENCE</scope>
    <source>
        <strain evidence="1">26406</strain>
    </source>
</reference>
<sequence length="47" mass="5291">MVSLKVVTEIKVPSLCMPNAHTWTDTVTSTTSSKETQWLFKEEPPLV</sequence>
<evidence type="ECO:0000313" key="1">
    <source>
        <dbReference type="EMBL" id="EXK24047.1"/>
    </source>
</evidence>
<dbReference type="VEuPathDB" id="FungiDB:FOMG_19209"/>
<protein>
    <submittedName>
        <fullName evidence="1">Uncharacterized protein</fullName>
    </submittedName>
</protein>
<dbReference type="EMBL" id="KI980446">
    <property type="protein sequence ID" value="EXK24047.1"/>
    <property type="molecule type" value="Genomic_DNA"/>
</dbReference>
<dbReference type="AlphaFoldDB" id="W9Z632"/>
<proteinExistence type="predicted"/>